<dbReference type="AlphaFoldDB" id="A0A7X6DCT6"/>
<comment type="caution">
    <text evidence="6">The sequence shown here is derived from an EMBL/GenBank/DDBJ whole genome shotgun (WGS) entry which is preliminary data.</text>
</comment>
<evidence type="ECO:0000256" key="3">
    <source>
        <dbReference type="ARBA" id="ARBA00022723"/>
    </source>
</evidence>
<organism evidence="6 7">
    <name type="scientific">Ramlibacter lithotrophicus</name>
    <dbReference type="NCBI Taxonomy" id="2606681"/>
    <lineage>
        <taxon>Bacteria</taxon>
        <taxon>Pseudomonadati</taxon>
        <taxon>Pseudomonadota</taxon>
        <taxon>Betaproteobacteria</taxon>
        <taxon>Burkholderiales</taxon>
        <taxon>Comamonadaceae</taxon>
        <taxon>Ramlibacter</taxon>
    </lineage>
</organism>
<dbReference type="InterPro" id="IPR011234">
    <property type="entry name" value="Fumarylacetoacetase-like_C"/>
</dbReference>
<gene>
    <name evidence="6" type="ORF">RAMLITH_03195</name>
</gene>
<dbReference type="PANTHER" id="PTHR11820:SF7">
    <property type="entry name" value="ACYLPYRUVASE FAHD1, MITOCHONDRIAL"/>
    <property type="match status" value="1"/>
</dbReference>
<dbReference type="Gene3D" id="3.90.850.10">
    <property type="entry name" value="Fumarylacetoacetase-like, C-terminal domain"/>
    <property type="match status" value="1"/>
</dbReference>
<evidence type="ECO:0000313" key="6">
    <source>
        <dbReference type="EMBL" id="NKE64815.1"/>
    </source>
</evidence>
<dbReference type="FunFam" id="3.90.850.10:FF:000002">
    <property type="entry name" value="2-hydroxyhepta-2,4-diene-1,7-dioate isomerase"/>
    <property type="match status" value="1"/>
</dbReference>
<dbReference type="EMBL" id="VTOX01000001">
    <property type="protein sequence ID" value="NKE64815.1"/>
    <property type="molecule type" value="Genomic_DNA"/>
</dbReference>
<dbReference type="GO" id="GO:0046872">
    <property type="term" value="F:metal ion binding"/>
    <property type="evidence" value="ECO:0007669"/>
    <property type="project" value="UniProtKB-KW"/>
</dbReference>
<dbReference type="GO" id="GO:0018773">
    <property type="term" value="F:acetylpyruvate hydrolase activity"/>
    <property type="evidence" value="ECO:0007669"/>
    <property type="project" value="TreeGrafter"/>
</dbReference>
<name>A0A7X6DCT6_9BURK</name>
<evidence type="ECO:0000256" key="1">
    <source>
        <dbReference type="ARBA" id="ARBA00001946"/>
    </source>
</evidence>
<feature type="domain" description="Fumarylacetoacetase-like C-terminal" evidence="5">
    <location>
        <begin position="77"/>
        <end position="289"/>
    </location>
</feature>
<dbReference type="Pfam" id="PF01557">
    <property type="entry name" value="FAA_hydrolase"/>
    <property type="match status" value="1"/>
</dbReference>
<dbReference type="GO" id="GO:0016853">
    <property type="term" value="F:isomerase activity"/>
    <property type="evidence" value="ECO:0007669"/>
    <property type="project" value="UniProtKB-ARBA"/>
</dbReference>
<sequence>MRIATYTHGGKRQVGMVSADGQQVTAFKISPDAAQRGALPLIEAFAKGDALPALETTPVAVSAVKLEAPIPLPRRNIWCVGRNYHAHAKELATSVFKDNAANVMEWPIVFTKVPECVVGPTDDVVLPGAQISEQIDYEAELAVVIGKGGKNIARASWRDHVFGYTIVNDVTARDVQMRHQQWDMGKSFDTFCPMGPWIVTGDELDGTKTRVRCWVNGEQRQDGPTENMIFDIPTLIETVSRGITLYPGDVIATGTPAGVGMGLKPPRYIKSGDVIRIEIDGIGRIENKFV</sequence>
<dbReference type="SUPFAM" id="SSF56529">
    <property type="entry name" value="FAH"/>
    <property type="match status" value="1"/>
</dbReference>
<protein>
    <submittedName>
        <fullName evidence="6">Fumarylacetoacetate hydrolase family protein</fullName>
    </submittedName>
</protein>
<keyword evidence="4 6" id="KW-0378">Hydrolase</keyword>
<dbReference type="GO" id="GO:0019752">
    <property type="term" value="P:carboxylic acid metabolic process"/>
    <property type="evidence" value="ECO:0007669"/>
    <property type="project" value="UniProtKB-ARBA"/>
</dbReference>
<proteinExistence type="inferred from homology"/>
<dbReference type="RefSeq" id="WP_168105872.1">
    <property type="nucleotide sequence ID" value="NZ_VTOX01000001.1"/>
</dbReference>
<keyword evidence="3" id="KW-0479">Metal-binding</keyword>
<evidence type="ECO:0000256" key="2">
    <source>
        <dbReference type="ARBA" id="ARBA00010211"/>
    </source>
</evidence>
<dbReference type="Proteomes" id="UP000521868">
    <property type="component" value="Unassembled WGS sequence"/>
</dbReference>
<evidence type="ECO:0000256" key="4">
    <source>
        <dbReference type="ARBA" id="ARBA00022801"/>
    </source>
</evidence>
<evidence type="ECO:0000259" key="5">
    <source>
        <dbReference type="Pfam" id="PF01557"/>
    </source>
</evidence>
<evidence type="ECO:0000313" key="7">
    <source>
        <dbReference type="Proteomes" id="UP000521868"/>
    </source>
</evidence>
<dbReference type="PANTHER" id="PTHR11820">
    <property type="entry name" value="ACYLPYRUVASE"/>
    <property type="match status" value="1"/>
</dbReference>
<comment type="similarity">
    <text evidence="2">Belongs to the FAH family.</text>
</comment>
<reference evidence="6 7" key="1">
    <citation type="journal article" date="2020" name="Nature">
        <title>Bacterial chemolithoautotrophy via manganese oxidation.</title>
        <authorList>
            <person name="Yu H."/>
            <person name="Leadbetter J.R."/>
        </authorList>
    </citation>
    <scope>NUCLEOTIDE SEQUENCE [LARGE SCALE GENOMIC DNA]</scope>
    <source>
        <strain evidence="6 7">RBP-1</strain>
    </source>
</reference>
<accession>A0A7X6DCT6</accession>
<keyword evidence="7" id="KW-1185">Reference proteome</keyword>
<comment type="cofactor">
    <cofactor evidence="1">
        <name>Mg(2+)</name>
        <dbReference type="ChEBI" id="CHEBI:18420"/>
    </cofactor>
</comment>
<dbReference type="InterPro" id="IPR036663">
    <property type="entry name" value="Fumarylacetoacetase_C_sf"/>
</dbReference>